<accession>A0A1Q9CAA5</accession>
<gene>
    <name evidence="1" type="ORF">AK812_SmicGene39812</name>
</gene>
<sequence>MSAHDSVIPESPPILENLQDGRETSKCMSPGPARGRSSLRLWFQSRLHQIEQEPDVVASSACGKMEASMRVRKKLQNLQEGRA</sequence>
<evidence type="ECO:0000313" key="2">
    <source>
        <dbReference type="Proteomes" id="UP000186817"/>
    </source>
</evidence>
<reference evidence="1 2" key="1">
    <citation type="submission" date="2016-02" db="EMBL/GenBank/DDBJ databases">
        <title>Genome analysis of coral dinoflagellate symbionts highlights evolutionary adaptations to a symbiotic lifestyle.</title>
        <authorList>
            <person name="Aranda M."/>
            <person name="Li Y."/>
            <person name="Liew Y.J."/>
            <person name="Baumgarten S."/>
            <person name="Simakov O."/>
            <person name="Wilson M."/>
            <person name="Piel J."/>
            <person name="Ashoor H."/>
            <person name="Bougouffa S."/>
            <person name="Bajic V.B."/>
            <person name="Ryu T."/>
            <person name="Ravasi T."/>
            <person name="Bayer T."/>
            <person name="Micklem G."/>
            <person name="Kim H."/>
            <person name="Bhak J."/>
            <person name="Lajeunesse T.C."/>
            <person name="Voolstra C.R."/>
        </authorList>
    </citation>
    <scope>NUCLEOTIDE SEQUENCE [LARGE SCALE GENOMIC DNA]</scope>
    <source>
        <strain evidence="1 2">CCMP2467</strain>
    </source>
</reference>
<protein>
    <submittedName>
        <fullName evidence="1">Uncharacterized protein</fullName>
    </submittedName>
</protein>
<dbReference type="Proteomes" id="UP000186817">
    <property type="component" value="Unassembled WGS sequence"/>
</dbReference>
<keyword evidence="2" id="KW-1185">Reference proteome</keyword>
<evidence type="ECO:0000313" key="1">
    <source>
        <dbReference type="EMBL" id="OLP79860.1"/>
    </source>
</evidence>
<dbReference type="EMBL" id="LSRX01001441">
    <property type="protein sequence ID" value="OLP79860.1"/>
    <property type="molecule type" value="Genomic_DNA"/>
</dbReference>
<organism evidence="1 2">
    <name type="scientific">Symbiodinium microadriaticum</name>
    <name type="common">Dinoflagellate</name>
    <name type="synonym">Zooxanthella microadriatica</name>
    <dbReference type="NCBI Taxonomy" id="2951"/>
    <lineage>
        <taxon>Eukaryota</taxon>
        <taxon>Sar</taxon>
        <taxon>Alveolata</taxon>
        <taxon>Dinophyceae</taxon>
        <taxon>Suessiales</taxon>
        <taxon>Symbiodiniaceae</taxon>
        <taxon>Symbiodinium</taxon>
    </lineage>
</organism>
<comment type="caution">
    <text evidence="1">The sequence shown here is derived from an EMBL/GenBank/DDBJ whole genome shotgun (WGS) entry which is preliminary data.</text>
</comment>
<dbReference type="AlphaFoldDB" id="A0A1Q9CAA5"/>
<proteinExistence type="predicted"/>
<dbReference type="OrthoDB" id="10271827at2759"/>
<name>A0A1Q9CAA5_SYMMI</name>